<comment type="caution">
    <text evidence="2">The sequence shown here is derived from an EMBL/GenBank/DDBJ whole genome shotgun (WGS) entry which is preliminary data.</text>
</comment>
<evidence type="ECO:0000313" key="2">
    <source>
        <dbReference type="EMBL" id="RDW74901.1"/>
    </source>
</evidence>
<dbReference type="InterPro" id="IPR001810">
    <property type="entry name" value="F-box_dom"/>
</dbReference>
<evidence type="ECO:0000259" key="1">
    <source>
        <dbReference type="PROSITE" id="PS50181"/>
    </source>
</evidence>
<gene>
    <name evidence="2" type="ORF">BP6252_06043</name>
</gene>
<dbReference type="OrthoDB" id="3546605at2759"/>
<name>A0A3D8RM76_9HELO</name>
<sequence length="466" mass="52355">MSFQTKADANANAKANLASLPTETIEHILLCTTQKDMISLSRTNKLFHRVTTSRIFETVELKLQSLDQACLDRVRGRLYLLLRSILENPALAELLRSFSLSAFGNTFSGPISRVNQPEEFLTAREEQIAVNVISQTNLATEKAAWIRSLREREVDSVVALILALSPNLRFLGLDINFFPPPGVPILSMVLKHMFVKDSSSWALCSLQQLKTLELKIPPPYSEPPIEFSGFLECCYAPAIHDVTTTLPKSWRLAQLGQRPQFSSLRHLKLRHTQAMAGQLRELLSSTPNLQSLQYDFYCIVDSGGVNDAYVYGSAISRAIEEVKSSLVKLVLSITMAARTATEISAGLRWGIRGQMASLQQFERLQYLEVPLALLLGWSPQLAPALDDILPRSIQNLYITGHLDDFSNWEWTADDTLQQLRQLVTAQKTRFPDLESVTTRLEDLEELKEIRSTWYGLNLLSSEAGFV</sequence>
<protein>
    <recommendedName>
        <fullName evidence="1">F-box domain-containing protein</fullName>
    </recommendedName>
</protein>
<proteinExistence type="predicted"/>
<feature type="domain" description="F-box" evidence="1">
    <location>
        <begin position="14"/>
        <end position="59"/>
    </location>
</feature>
<dbReference type="EMBL" id="PDLM01000006">
    <property type="protein sequence ID" value="RDW74901.1"/>
    <property type="molecule type" value="Genomic_DNA"/>
</dbReference>
<dbReference type="SUPFAM" id="SSF52047">
    <property type="entry name" value="RNI-like"/>
    <property type="match status" value="1"/>
</dbReference>
<evidence type="ECO:0000313" key="3">
    <source>
        <dbReference type="Proteomes" id="UP000256645"/>
    </source>
</evidence>
<dbReference type="PROSITE" id="PS50181">
    <property type="entry name" value="FBOX"/>
    <property type="match status" value="1"/>
</dbReference>
<dbReference type="InterPro" id="IPR036047">
    <property type="entry name" value="F-box-like_dom_sf"/>
</dbReference>
<dbReference type="Proteomes" id="UP000256645">
    <property type="component" value="Unassembled WGS sequence"/>
</dbReference>
<dbReference type="AlphaFoldDB" id="A0A3D8RM76"/>
<accession>A0A3D8RM76</accession>
<keyword evidence="3" id="KW-1185">Reference proteome</keyword>
<dbReference type="Gene3D" id="3.80.10.10">
    <property type="entry name" value="Ribonuclease Inhibitor"/>
    <property type="match status" value="1"/>
</dbReference>
<dbReference type="InterPro" id="IPR032675">
    <property type="entry name" value="LRR_dom_sf"/>
</dbReference>
<dbReference type="SUPFAM" id="SSF81383">
    <property type="entry name" value="F-box domain"/>
    <property type="match status" value="1"/>
</dbReference>
<reference evidence="2 3" key="1">
    <citation type="journal article" date="2018" name="IMA Fungus">
        <title>IMA Genome-F 9: Draft genome sequence of Annulohypoxylon stygium, Aspergillus mulundensis, Berkeleyomyces basicola (syn. Thielaviopsis basicola), Ceratocystis smalleyi, two Cercospora beticola strains, Coleophoma cylindrospora, Fusarium fracticaudum, Phialophora cf. hyalina, and Morchella septimelata.</title>
        <authorList>
            <person name="Wingfield B.D."/>
            <person name="Bills G.F."/>
            <person name="Dong Y."/>
            <person name="Huang W."/>
            <person name="Nel W.J."/>
            <person name="Swalarsk-Parry B.S."/>
            <person name="Vaghefi N."/>
            <person name="Wilken P.M."/>
            <person name="An Z."/>
            <person name="de Beer Z.W."/>
            <person name="De Vos L."/>
            <person name="Chen L."/>
            <person name="Duong T.A."/>
            <person name="Gao Y."/>
            <person name="Hammerbacher A."/>
            <person name="Kikkert J.R."/>
            <person name="Li Y."/>
            <person name="Li H."/>
            <person name="Li K."/>
            <person name="Li Q."/>
            <person name="Liu X."/>
            <person name="Ma X."/>
            <person name="Naidoo K."/>
            <person name="Pethybridge S.J."/>
            <person name="Sun J."/>
            <person name="Steenkamp E.T."/>
            <person name="van der Nest M.A."/>
            <person name="van Wyk S."/>
            <person name="Wingfield M.J."/>
            <person name="Xiong C."/>
            <person name="Yue Q."/>
            <person name="Zhang X."/>
        </authorList>
    </citation>
    <scope>NUCLEOTIDE SEQUENCE [LARGE SCALE GENOMIC DNA]</scope>
    <source>
        <strain evidence="2 3">BP6252</strain>
    </source>
</reference>
<organism evidence="2 3">
    <name type="scientific">Coleophoma cylindrospora</name>
    <dbReference type="NCBI Taxonomy" id="1849047"/>
    <lineage>
        <taxon>Eukaryota</taxon>
        <taxon>Fungi</taxon>
        <taxon>Dikarya</taxon>
        <taxon>Ascomycota</taxon>
        <taxon>Pezizomycotina</taxon>
        <taxon>Leotiomycetes</taxon>
        <taxon>Helotiales</taxon>
        <taxon>Dermateaceae</taxon>
        <taxon>Coleophoma</taxon>
    </lineage>
</organism>